<dbReference type="AlphaFoldDB" id="A0A0G3GRY9"/>
<organism evidence="2 3">
    <name type="scientific">Corynebacterium epidermidicanis</name>
    <dbReference type="NCBI Taxonomy" id="1050174"/>
    <lineage>
        <taxon>Bacteria</taxon>
        <taxon>Bacillati</taxon>
        <taxon>Actinomycetota</taxon>
        <taxon>Actinomycetes</taxon>
        <taxon>Mycobacteriales</taxon>
        <taxon>Corynebacteriaceae</taxon>
        <taxon>Corynebacterium</taxon>
    </lineage>
</organism>
<accession>A0A0G3GRY9</accession>
<dbReference type="PATRIC" id="fig|1050174.4.peg.1485"/>
<keyword evidence="1" id="KW-0472">Membrane</keyword>
<proteinExistence type="predicted"/>
<dbReference type="Proteomes" id="UP000035368">
    <property type="component" value="Chromosome"/>
</dbReference>
<name>A0A0G3GRY9_9CORY</name>
<evidence type="ECO:0000256" key="1">
    <source>
        <dbReference type="SAM" id="Phobius"/>
    </source>
</evidence>
<dbReference type="KEGG" id="cei:CEPID_07370"/>
<evidence type="ECO:0000313" key="3">
    <source>
        <dbReference type="Proteomes" id="UP000035368"/>
    </source>
</evidence>
<protein>
    <submittedName>
        <fullName evidence="2">Uncharacterized protein</fullName>
    </submittedName>
</protein>
<feature type="transmembrane region" description="Helical" evidence="1">
    <location>
        <begin position="78"/>
        <end position="96"/>
    </location>
</feature>
<keyword evidence="1" id="KW-1133">Transmembrane helix</keyword>
<dbReference type="RefSeq" id="WP_047240377.1">
    <property type="nucleotide sequence ID" value="NZ_CP011541.1"/>
</dbReference>
<dbReference type="EMBL" id="CP011541">
    <property type="protein sequence ID" value="AKK03325.1"/>
    <property type="molecule type" value="Genomic_DNA"/>
</dbReference>
<sequence>MTTVINRNRQVPTVRTETVAIVQPASVWDGGALATHPSRDHRVRSTHVDFRRDRPADERAIETRSNYWGNLGNGIKQLILGGIFGSAIVIGLLLAGPEKTDSASTLEFGATATAGAPAGAGHATNGVVPAAVLAK</sequence>
<evidence type="ECO:0000313" key="2">
    <source>
        <dbReference type="EMBL" id="AKK03325.1"/>
    </source>
</evidence>
<keyword evidence="1" id="KW-0812">Transmembrane</keyword>
<reference evidence="2 3" key="1">
    <citation type="submission" date="2015-05" db="EMBL/GenBank/DDBJ databases">
        <title>Complete genome sequence of Corynebacterium epidermidicanis DSM 45586, isolated from the skin of a dog suffering from pruritus.</title>
        <authorList>
            <person name="Ruckert C."/>
            <person name="Albersmeier A."/>
            <person name="Winkler A."/>
            <person name="Tauch A."/>
        </authorList>
    </citation>
    <scope>NUCLEOTIDE SEQUENCE [LARGE SCALE GENOMIC DNA]</scope>
    <source>
        <strain evidence="2 3">DSM 45586</strain>
    </source>
</reference>
<gene>
    <name evidence="2" type="ORF">CEPID_07370</name>
</gene>
<keyword evidence="3" id="KW-1185">Reference proteome</keyword>